<dbReference type="InterPro" id="IPR050881">
    <property type="entry name" value="LL-DAP_aminotransferase"/>
</dbReference>
<dbReference type="SUPFAM" id="SSF53383">
    <property type="entry name" value="PLP-dependent transferases"/>
    <property type="match status" value="1"/>
</dbReference>
<comment type="cofactor">
    <cofactor evidence="1">
        <name>pyridoxal 5'-phosphate</name>
        <dbReference type="ChEBI" id="CHEBI:597326"/>
    </cofactor>
</comment>
<protein>
    <submittedName>
        <fullName evidence="5">LL-diaminopimelate aminotransferase</fullName>
    </submittedName>
</protein>
<keyword evidence="2 5" id="KW-0032">Aminotransferase</keyword>
<keyword evidence="6" id="KW-1185">Reference proteome</keyword>
<dbReference type="Gene3D" id="3.90.1150.10">
    <property type="entry name" value="Aspartate Aminotransferase, domain 1"/>
    <property type="match status" value="1"/>
</dbReference>
<dbReference type="GO" id="GO:0030170">
    <property type="term" value="F:pyridoxal phosphate binding"/>
    <property type="evidence" value="ECO:0007669"/>
    <property type="project" value="InterPro"/>
</dbReference>
<evidence type="ECO:0000259" key="4">
    <source>
        <dbReference type="Pfam" id="PF00155"/>
    </source>
</evidence>
<dbReference type="InterPro" id="IPR015424">
    <property type="entry name" value="PyrdxlP-dep_Trfase"/>
</dbReference>
<proteinExistence type="predicted"/>
<dbReference type="CDD" id="cd00609">
    <property type="entry name" value="AAT_like"/>
    <property type="match status" value="1"/>
</dbReference>
<dbReference type="KEGG" id="tab:CIG75_05300"/>
<dbReference type="AlphaFoldDB" id="A0A223CZA2"/>
<evidence type="ECO:0000256" key="1">
    <source>
        <dbReference type="ARBA" id="ARBA00001933"/>
    </source>
</evidence>
<evidence type="ECO:0000256" key="3">
    <source>
        <dbReference type="ARBA" id="ARBA00022679"/>
    </source>
</evidence>
<name>A0A223CZA2_9BACL</name>
<dbReference type="PANTHER" id="PTHR42832:SF3">
    <property type="entry name" value="L-GLUTAMINE--4-(METHYLSULFANYL)-2-OXOBUTANOATE AMINOTRANSFERASE"/>
    <property type="match status" value="1"/>
</dbReference>
<dbReference type="InterPro" id="IPR015422">
    <property type="entry name" value="PyrdxlP-dep_Trfase_small"/>
</dbReference>
<dbReference type="RefSeq" id="WP_094235715.1">
    <property type="nucleotide sequence ID" value="NZ_CP022657.1"/>
</dbReference>
<dbReference type="OrthoDB" id="9813612at2"/>
<dbReference type="PANTHER" id="PTHR42832">
    <property type="entry name" value="AMINO ACID AMINOTRANSFERASE"/>
    <property type="match status" value="1"/>
</dbReference>
<reference evidence="5 6" key="1">
    <citation type="journal article" date="2015" name="Int. J. Syst. Evol. Microbiol.">
        <title>Tumebacillus algifaecis sp. nov., isolated from decomposing algal scum.</title>
        <authorList>
            <person name="Wu Y.F."/>
            <person name="Zhang B."/>
            <person name="Xing P."/>
            <person name="Wu Q.L."/>
            <person name="Liu S.J."/>
        </authorList>
    </citation>
    <scope>NUCLEOTIDE SEQUENCE [LARGE SCALE GENOMIC DNA]</scope>
    <source>
        <strain evidence="5 6">THMBR28</strain>
    </source>
</reference>
<dbReference type="InterPro" id="IPR004839">
    <property type="entry name" value="Aminotransferase_I/II_large"/>
</dbReference>
<dbReference type="Gene3D" id="3.40.640.10">
    <property type="entry name" value="Type I PLP-dependent aspartate aminotransferase-like (Major domain)"/>
    <property type="match status" value="1"/>
</dbReference>
<dbReference type="GO" id="GO:0008483">
    <property type="term" value="F:transaminase activity"/>
    <property type="evidence" value="ECO:0007669"/>
    <property type="project" value="UniProtKB-KW"/>
</dbReference>
<evidence type="ECO:0000256" key="2">
    <source>
        <dbReference type="ARBA" id="ARBA00022576"/>
    </source>
</evidence>
<dbReference type="EMBL" id="CP022657">
    <property type="protein sequence ID" value="ASS74463.1"/>
    <property type="molecule type" value="Genomic_DNA"/>
</dbReference>
<dbReference type="InterPro" id="IPR015421">
    <property type="entry name" value="PyrdxlP-dep_Trfase_major"/>
</dbReference>
<organism evidence="5 6">
    <name type="scientific">Tumebacillus algifaecis</name>
    <dbReference type="NCBI Taxonomy" id="1214604"/>
    <lineage>
        <taxon>Bacteria</taxon>
        <taxon>Bacillati</taxon>
        <taxon>Bacillota</taxon>
        <taxon>Bacilli</taxon>
        <taxon>Bacillales</taxon>
        <taxon>Alicyclobacillaceae</taxon>
        <taxon>Tumebacillus</taxon>
    </lineage>
</organism>
<evidence type="ECO:0000313" key="5">
    <source>
        <dbReference type="EMBL" id="ASS74463.1"/>
    </source>
</evidence>
<dbReference type="Proteomes" id="UP000214688">
    <property type="component" value="Chromosome"/>
</dbReference>
<evidence type="ECO:0000313" key="6">
    <source>
        <dbReference type="Proteomes" id="UP000214688"/>
    </source>
</evidence>
<accession>A0A223CZA2</accession>
<keyword evidence="3 5" id="KW-0808">Transferase</keyword>
<gene>
    <name evidence="5" type="ORF">CIG75_05300</name>
</gene>
<feature type="domain" description="Aminotransferase class I/classII large" evidence="4">
    <location>
        <begin position="32"/>
        <end position="385"/>
    </location>
</feature>
<sequence length="409" mass="45926">MLKADKLKGLPPYIFARLDERVFRLRESGVQDIVDFGKADPDHPTPDAVVKRLQETAADPENHHYPAFKGSLFFREHVAKWYRERYGIEIDPETEVIALLGSKEGLFHISLAYVSAGDVGLVPDPSFPAYNDGIFFAGGEVVRLPLTKENGYLPDLEGLDDETKRRAKLLFLNYPNNPTGVFAPPDFMEKTIAFCKAHQILLCYDHAYSEVYYDSANKPKSLLEYAGGKDVGVEFITFSKTFNMAGWRLGAAIGNQEVINSLLVVQSHINSGIFAPIQFAGVTALTEITRSSFPHEQREEYKRRMSYALQKFKEIGWDVHPPQGTVYLWVPTPANLNGEQFADHLLEEYRVVVAPGTAFGSTGDRYVRLSLTTNYENVVKGIDRICEALQKQGKSPNVPAHESERSDRC</sequence>
<dbReference type="Pfam" id="PF00155">
    <property type="entry name" value="Aminotran_1_2"/>
    <property type="match status" value="1"/>
</dbReference>